<reference evidence="2 3" key="1">
    <citation type="submission" date="2019-04" db="EMBL/GenBank/DDBJ databases">
        <title>Friends and foes A comparative genomics studyof 23 Aspergillus species from section Flavi.</title>
        <authorList>
            <consortium name="DOE Joint Genome Institute"/>
            <person name="Kjaerbolling I."/>
            <person name="Vesth T."/>
            <person name="Frisvad J.C."/>
            <person name="Nybo J.L."/>
            <person name="Theobald S."/>
            <person name="Kildgaard S."/>
            <person name="Isbrandt T."/>
            <person name="Kuo A."/>
            <person name="Sato A."/>
            <person name="Lyhne E.K."/>
            <person name="Kogle M.E."/>
            <person name="Wiebenga A."/>
            <person name="Kun R.S."/>
            <person name="Lubbers R.J."/>
            <person name="Makela M.R."/>
            <person name="Barry K."/>
            <person name="Chovatia M."/>
            <person name="Clum A."/>
            <person name="Daum C."/>
            <person name="Haridas S."/>
            <person name="He G."/>
            <person name="LaButti K."/>
            <person name="Lipzen A."/>
            <person name="Mondo S."/>
            <person name="Riley R."/>
            <person name="Salamov A."/>
            <person name="Simmons B.A."/>
            <person name="Magnuson J.K."/>
            <person name="Henrissat B."/>
            <person name="Mortensen U.H."/>
            <person name="Larsen T.O."/>
            <person name="Devries R.P."/>
            <person name="Grigoriev I.V."/>
            <person name="Machida M."/>
            <person name="Baker S.E."/>
            <person name="Andersen M.R."/>
        </authorList>
    </citation>
    <scope>NUCLEOTIDE SEQUENCE [LARGE SCALE GENOMIC DNA]</scope>
    <source>
        <strain evidence="2 3">IBT 29228</strain>
    </source>
</reference>
<sequence>MTLFSCIRCVCFLDGASLYIFGDVLVSCAYFTSFWMIYLSPLYRFLLVFDP</sequence>
<keyword evidence="1" id="KW-0812">Transmembrane</keyword>
<name>A0A5N7ARZ4_9EURO</name>
<protein>
    <submittedName>
        <fullName evidence="2">Uncharacterized protein</fullName>
    </submittedName>
</protein>
<feature type="transmembrane region" description="Helical" evidence="1">
    <location>
        <begin position="18"/>
        <end position="39"/>
    </location>
</feature>
<evidence type="ECO:0000256" key="1">
    <source>
        <dbReference type="SAM" id="Phobius"/>
    </source>
</evidence>
<keyword evidence="1" id="KW-1133">Transmembrane helix</keyword>
<proteinExistence type="predicted"/>
<gene>
    <name evidence="2" type="ORF">BDV26DRAFT_90327</name>
</gene>
<evidence type="ECO:0000313" key="2">
    <source>
        <dbReference type="EMBL" id="KAE8372621.1"/>
    </source>
</evidence>
<dbReference type="Proteomes" id="UP000326198">
    <property type="component" value="Unassembled WGS sequence"/>
</dbReference>
<keyword evidence="1" id="KW-0472">Membrane</keyword>
<dbReference type="AlphaFoldDB" id="A0A5N7ARZ4"/>
<dbReference type="EMBL" id="ML736349">
    <property type="protein sequence ID" value="KAE8372621.1"/>
    <property type="molecule type" value="Genomic_DNA"/>
</dbReference>
<accession>A0A5N7ARZ4</accession>
<keyword evidence="3" id="KW-1185">Reference proteome</keyword>
<evidence type="ECO:0000313" key="3">
    <source>
        <dbReference type="Proteomes" id="UP000326198"/>
    </source>
</evidence>
<organism evidence="2 3">
    <name type="scientific">Aspergillus bertholletiae</name>
    <dbReference type="NCBI Taxonomy" id="1226010"/>
    <lineage>
        <taxon>Eukaryota</taxon>
        <taxon>Fungi</taxon>
        <taxon>Dikarya</taxon>
        <taxon>Ascomycota</taxon>
        <taxon>Pezizomycotina</taxon>
        <taxon>Eurotiomycetes</taxon>
        <taxon>Eurotiomycetidae</taxon>
        <taxon>Eurotiales</taxon>
        <taxon>Aspergillaceae</taxon>
        <taxon>Aspergillus</taxon>
        <taxon>Aspergillus subgen. Circumdati</taxon>
    </lineage>
</organism>